<dbReference type="GeneID" id="94434185"/>
<proteinExistence type="predicted"/>
<dbReference type="EMBL" id="MIGC01008677">
    <property type="protein sequence ID" value="PHJ15316.1"/>
    <property type="molecule type" value="Genomic_DNA"/>
</dbReference>
<dbReference type="VEuPathDB" id="ToxoDB:CSUI_010873"/>
<dbReference type="RefSeq" id="XP_067917050.1">
    <property type="nucleotide sequence ID" value="XM_068070974.1"/>
</dbReference>
<dbReference type="Proteomes" id="UP000221165">
    <property type="component" value="Unassembled WGS sequence"/>
</dbReference>
<evidence type="ECO:0000313" key="2">
    <source>
        <dbReference type="Proteomes" id="UP000221165"/>
    </source>
</evidence>
<gene>
    <name evidence="1" type="ORF">CSUI_010873</name>
</gene>
<sequence>MKHQRSRTKIVPGKFTGGSWNADFKGTQLVLPVVDPSKRLRFYTYHTQVMELKQVQGGDESIKPGKLELSLECCQDNHGPAVPPDTEDSVLEAFQATLDAAKAAEGH</sequence>
<comment type="caution">
    <text evidence="1">The sequence shown here is derived from an EMBL/GenBank/DDBJ whole genome shotgun (WGS) entry which is preliminary data.</text>
</comment>
<organism evidence="1 2">
    <name type="scientific">Cystoisospora suis</name>
    <dbReference type="NCBI Taxonomy" id="483139"/>
    <lineage>
        <taxon>Eukaryota</taxon>
        <taxon>Sar</taxon>
        <taxon>Alveolata</taxon>
        <taxon>Apicomplexa</taxon>
        <taxon>Conoidasida</taxon>
        <taxon>Coccidia</taxon>
        <taxon>Eucoccidiorida</taxon>
        <taxon>Eimeriorina</taxon>
        <taxon>Sarcocystidae</taxon>
        <taxon>Cystoisospora</taxon>
    </lineage>
</organism>
<keyword evidence="2" id="KW-1185">Reference proteome</keyword>
<accession>A0A2C6KG58</accession>
<evidence type="ECO:0000313" key="1">
    <source>
        <dbReference type="EMBL" id="PHJ15316.1"/>
    </source>
</evidence>
<reference evidence="1 2" key="1">
    <citation type="journal article" date="2017" name="Int. J. Parasitol.">
        <title>The genome of the protozoan parasite Cystoisospora suis and a reverse vaccinology approach to identify vaccine candidates.</title>
        <authorList>
            <person name="Palmieri N."/>
            <person name="Shrestha A."/>
            <person name="Ruttkowski B."/>
            <person name="Beck T."/>
            <person name="Vogl C."/>
            <person name="Tomley F."/>
            <person name="Blake D.P."/>
            <person name="Joachim A."/>
        </authorList>
    </citation>
    <scope>NUCLEOTIDE SEQUENCE [LARGE SCALE GENOMIC DNA]</scope>
    <source>
        <strain evidence="1 2">Wien I</strain>
    </source>
</reference>
<dbReference type="OrthoDB" id="345880at2759"/>
<protein>
    <submittedName>
        <fullName evidence="1">Uncharacterized protein</fullName>
    </submittedName>
</protein>
<name>A0A2C6KG58_9APIC</name>
<dbReference type="AlphaFoldDB" id="A0A2C6KG58"/>